<organism evidence="2 3">
    <name type="scientific">Luteibacter sahnii</name>
    <dbReference type="NCBI Taxonomy" id="3021977"/>
    <lineage>
        <taxon>Bacteria</taxon>
        <taxon>Pseudomonadati</taxon>
        <taxon>Pseudomonadota</taxon>
        <taxon>Gammaproteobacteria</taxon>
        <taxon>Lysobacterales</taxon>
        <taxon>Rhodanobacteraceae</taxon>
        <taxon>Luteibacter</taxon>
    </lineage>
</organism>
<dbReference type="InterPro" id="IPR001242">
    <property type="entry name" value="Condensation_dom"/>
</dbReference>
<dbReference type="InterPro" id="IPR010071">
    <property type="entry name" value="AA_adenyl_dom"/>
</dbReference>
<dbReference type="InterPro" id="IPR020845">
    <property type="entry name" value="AMP-binding_CS"/>
</dbReference>
<dbReference type="Pfam" id="PF00501">
    <property type="entry name" value="AMP-binding"/>
    <property type="match status" value="2"/>
</dbReference>
<proteinExistence type="predicted"/>
<dbReference type="InterPro" id="IPR036736">
    <property type="entry name" value="ACP-like_sf"/>
</dbReference>
<protein>
    <submittedName>
        <fullName evidence="2">Amino acid adenylation domain-containing protein</fullName>
    </submittedName>
</protein>
<dbReference type="Pfam" id="PF00668">
    <property type="entry name" value="Condensation"/>
    <property type="match status" value="2"/>
</dbReference>
<dbReference type="PANTHER" id="PTHR45527">
    <property type="entry name" value="NONRIBOSOMAL PEPTIDE SYNTHETASE"/>
    <property type="match status" value="1"/>
</dbReference>
<dbReference type="SUPFAM" id="SSF52777">
    <property type="entry name" value="CoA-dependent acyltransferases"/>
    <property type="match status" value="4"/>
</dbReference>
<dbReference type="SUPFAM" id="SSF56801">
    <property type="entry name" value="Acetyl-CoA synthetase-like"/>
    <property type="match status" value="2"/>
</dbReference>
<dbReference type="NCBIfam" id="TIGR01733">
    <property type="entry name" value="AA-adenyl-dom"/>
    <property type="match status" value="1"/>
</dbReference>
<dbReference type="EMBL" id="JARJJS010000010">
    <property type="protein sequence ID" value="MDF4026948.1"/>
    <property type="molecule type" value="Genomic_DNA"/>
</dbReference>
<dbReference type="InterPro" id="IPR023213">
    <property type="entry name" value="CAT-like_dom_sf"/>
</dbReference>
<dbReference type="InterPro" id="IPR009081">
    <property type="entry name" value="PP-bd_ACP"/>
</dbReference>
<gene>
    <name evidence="2" type="ORF">P3W24_18390</name>
</gene>
<feature type="domain" description="Carrier" evidence="1">
    <location>
        <begin position="943"/>
        <end position="1017"/>
    </location>
</feature>
<dbReference type="Gene3D" id="3.40.50.980">
    <property type="match status" value="4"/>
</dbReference>
<dbReference type="Gene3D" id="3.30.559.30">
    <property type="entry name" value="Nonribosomal peptide synthetase, condensation domain"/>
    <property type="match status" value="2"/>
</dbReference>
<comment type="caution">
    <text evidence="2">The sequence shown here is derived from an EMBL/GenBank/DDBJ whole genome shotgun (WGS) entry which is preliminary data.</text>
</comment>
<evidence type="ECO:0000259" key="1">
    <source>
        <dbReference type="PROSITE" id="PS50075"/>
    </source>
</evidence>
<dbReference type="CDD" id="cd19544">
    <property type="entry name" value="E-C_NRPS"/>
    <property type="match status" value="1"/>
</dbReference>
<dbReference type="PANTHER" id="PTHR45527:SF1">
    <property type="entry name" value="FATTY ACID SYNTHASE"/>
    <property type="match status" value="1"/>
</dbReference>
<reference evidence="2 3" key="1">
    <citation type="journal article" date="2024" name="Curr. Microbiol.">
        <title>Luteibacter sahnii sp. nov., A Novel Yellow-Colored Xanthomonadin Pigment Producing Probiotic Bacterium from Healthy Rice Seed Microbiome.</title>
        <authorList>
            <person name="Jaiswal G."/>
            <person name="Rana R."/>
            <person name="Nayak P.K."/>
            <person name="Chouhan R."/>
            <person name="Gandhi S.G."/>
            <person name="Patel H.K."/>
            <person name="Patil P.B."/>
        </authorList>
    </citation>
    <scope>NUCLEOTIDE SEQUENCE [LARGE SCALE GENOMIC DNA]</scope>
    <source>
        <strain evidence="2 3">PPL201</strain>
    </source>
</reference>
<dbReference type="Proteomes" id="UP001528850">
    <property type="component" value="Unassembled WGS sequence"/>
</dbReference>
<dbReference type="Gene3D" id="2.30.38.10">
    <property type="entry name" value="Luciferase, Domain 3"/>
    <property type="match status" value="1"/>
</dbReference>
<evidence type="ECO:0000313" key="3">
    <source>
        <dbReference type="Proteomes" id="UP001528850"/>
    </source>
</evidence>
<dbReference type="InterPro" id="IPR025110">
    <property type="entry name" value="AMP-bd_C"/>
</dbReference>
<dbReference type="CDD" id="cd05930">
    <property type="entry name" value="A_NRPS"/>
    <property type="match status" value="1"/>
</dbReference>
<dbReference type="InterPro" id="IPR000873">
    <property type="entry name" value="AMP-dep_synth/lig_dom"/>
</dbReference>
<dbReference type="Gene3D" id="1.10.1200.10">
    <property type="entry name" value="ACP-like"/>
    <property type="match status" value="1"/>
</dbReference>
<dbReference type="PROSITE" id="PS00455">
    <property type="entry name" value="AMP_BINDING"/>
    <property type="match status" value="1"/>
</dbReference>
<evidence type="ECO:0000313" key="2">
    <source>
        <dbReference type="EMBL" id="MDF4026948.1"/>
    </source>
</evidence>
<dbReference type="Pfam" id="PF00550">
    <property type="entry name" value="PP-binding"/>
    <property type="match status" value="1"/>
</dbReference>
<dbReference type="InterPro" id="IPR045851">
    <property type="entry name" value="AMP-bd_C_sf"/>
</dbReference>
<feature type="non-terminal residue" evidence="2">
    <location>
        <position position="1677"/>
    </location>
</feature>
<accession>A0ABT6BFQ0</accession>
<dbReference type="Pfam" id="PF13193">
    <property type="entry name" value="AMP-binding_C"/>
    <property type="match status" value="1"/>
</dbReference>
<dbReference type="SUPFAM" id="SSF47336">
    <property type="entry name" value="ACP-like"/>
    <property type="match status" value="1"/>
</dbReference>
<sequence>METLINGYRLSPQQESLWRRGGIGDGWFEVRLDGTIRAQDAHRAWRSLVAEHDMLRARLVRADGMAIPLLDVVAQGDAPWDECELGGLSDDAREKRIEACRNAPAGNGSGWLAAASLLRVEDDALLLIARVSSLCVDTPSLHLLADRYLKLLHGSALRAEADSAHLVYADWQREEAESTEGHDVASAQSHWSRVAGMPPSRFPYDDVSDDAAHVSCHAGLLDMACVRALRVREVEGDGAYPVFVAAMAVLLWRVTGRHDVCFGIECDGRDRFDDLETAVGPFTRTLPLGLVLQDDYGFDEVLQRVSSGMAQVAADQDRCPESLSATSWPVSIGWHRSFPSPGQVTVGESTTGVRLQVIRGEQGIELEWRYDRKRFGIEAIRCLDEQFRTLLSAALETPSASIDRLRMLSDSERERLIVRFNMAGERTDAPREATHRLVEAQARATPDAVAVEALEERLTYARLMERVDGVARALRSQAVRAGVVVGICMPRGGDLVVAILAVMKAGGAYLPLDPSLPPARLAAMVESAGCCLVLTSKASGDALRACPETVARWELDALAGSEPAAGTPTGDVDRNDLAYVLFTSGSTGTPKGVMVHHGGLSNYLDWCRRTYPLRAGGFVPVHSSISFDLTVTSLLAPLTAGCTIGMIPEDRHLDGLRECLESGRPISLIKITPAHAQWLGDALTADTRANVESLVVGGENLQPEHIRSWRERFPAIRIFNEYGPTETVVGCCVRELEPHDLHRRPIPVGRPIDGMRLYVLDAEGAPVATGVAGELHIGGEGVSPGYIGRDDLTATGFVPDPFAPGPGARMYRSGDLARHLPDGTLEILGRVDRQLKIRGHRIEPGEIEQALCRLQDVEQAVLLAQPDATGTTRLVAYVATGLRRAENGPRIWRDALRQELPEYMVPAHFVVLASLPLNANGKLDVGALPPWTQTTTSPEPRQPPATEAEKALASLWCELLGLDEVGREDHFFELGGHSFLLIALIERLRAQGFGMDAKSAFGMPVLMDMALQLERVGAVSRDEVPPNLIVPDVEAITPGMLPLVDLTQAEIDTIVATVPGGLRNIQDIYALSPLQEGILFHHMLGGEGDPYLSRQVIVCDDAAHLDALLSALQDVIDRHDILRTAACWKDMDRPAQVVLRHAPLQVHALHDSPVEDPVAVLLAHTDQTKLRIDLRHAPLIHGYTARESGSHRIALALVCHHLVLDHVSFEHVVAETETILVGRAAELEPALPFRDFIARTRQGSEEGDADYFRQRLHDVSEPCMPFDVDEMASARDSQVEEQRQVPDTLAARLRAQARRAGVLPAALFHAAWALVIGVCTARRDVVFGTVLSGRHHGQEGAGRTLGMFLNTLPIRVDLARDTAWDLVSGVQVALTELMAHDQSSLALAQRCSGVESSRGLFGALINYRFSQANTVERAARAENAWKGRTLVFADERSNYPFTLVVDDHAADFHCKVMCPRGIDPSRVQGYLHKALHALADALENDGPVPASSMLMSAQERQVIARHADGGDRPYDGDGTVHGAFVAHAARTPDAVAVRDDRGTVSYGSLDAAANRLAHRLIALGAGPAAPVGICLDRGVDSITAMLAVLKSGTSYLPLDVADPEARKRSMIEDAGVRIVISDVANEEALPAHSWLQVVVLDDPDVERALHGLPAHAPLLGASEPTSRSLAYVMYTSG</sequence>
<keyword evidence="3" id="KW-1185">Reference proteome</keyword>
<dbReference type="PROSITE" id="PS50075">
    <property type="entry name" value="CARRIER"/>
    <property type="match status" value="1"/>
</dbReference>
<name>A0ABT6BFQ0_9GAMM</name>
<dbReference type="Gene3D" id="3.30.300.30">
    <property type="match status" value="1"/>
</dbReference>
<dbReference type="Gene3D" id="3.30.559.10">
    <property type="entry name" value="Chloramphenicol acetyltransferase-like domain"/>
    <property type="match status" value="2"/>
</dbReference>